<dbReference type="SUPFAM" id="SSF51445">
    <property type="entry name" value="(Trans)glycosidases"/>
    <property type="match status" value="1"/>
</dbReference>
<dbReference type="Gene3D" id="3.20.20.80">
    <property type="entry name" value="Glycosidases"/>
    <property type="match status" value="1"/>
</dbReference>
<keyword evidence="3" id="KW-1185">Reference proteome</keyword>
<dbReference type="EMBL" id="BOPH01000005">
    <property type="protein sequence ID" value="GIJ65466.1"/>
    <property type="molecule type" value="Genomic_DNA"/>
</dbReference>
<evidence type="ECO:0000313" key="3">
    <source>
        <dbReference type="Proteomes" id="UP000635606"/>
    </source>
</evidence>
<gene>
    <name evidence="2" type="ORF">Voc01_003830</name>
</gene>
<evidence type="ECO:0000313" key="2">
    <source>
        <dbReference type="EMBL" id="GIJ65466.1"/>
    </source>
</evidence>
<name>A0A8J3ZQ18_9ACTN</name>
<feature type="domain" description="Glycosyl hydrolase family 13 catalytic" evidence="1">
    <location>
        <begin position="33"/>
        <end position="481"/>
    </location>
</feature>
<sequence length="593" mass="66301">MDLRRAAEIDFGPLVDREFHPSPAAWEDEVLYFLMLDRFSDGDEGTPPLRREDHGNAVTTEEDAARWREAGARWCGGTLKGLRSRLGYLHRLGVTAVWVSPVLKQTPFEETYHGYATQNFLDVDPHFGTKEDLRDLVAAAHALGIRVILDVVLNHAGDVFAYRDDVTDATWFGHPYPVAGFRDASGEPSLPFGPVSDVDGAALDGAVWPAELQEPGVFTCGGRIVDWDRYPEYVEGDFYGLKDLHLGTGETDRYTPSRALQTLARVYRYWIAYADLDGLRVDTVKHMDRGAARYFASVIHEFAQSIGKENFYLIAEITGDRRFAFETLEQVGMDAALGLAEIQDELEWLVKGRRDPRGYFDLFRDSFALGKDSHTWLRNRVVTGYDDHDQVRKGDWKARFAVDDLGHRMALAAIALNVCTLGIPCLYYGSEQRLDGSGGNDRYIREAMFGGAFGPFRSRGGHVFDEADPVYREVARILAVRRAVPALRRGRQYLRQISGDGVGFGYPGTRSIVPWSRIFVDDEVLAAINTDPLLPHTAWVTVDAALHEVGDKLVCRYSTDPSQGGREVTVEARNGRAVLLTVPAAGFVIYVRR</sequence>
<dbReference type="InterPro" id="IPR006047">
    <property type="entry name" value="GH13_cat_dom"/>
</dbReference>
<protein>
    <submittedName>
        <fullName evidence="2">Alpha-amylase</fullName>
    </submittedName>
</protein>
<dbReference type="InterPro" id="IPR017853">
    <property type="entry name" value="GH"/>
</dbReference>
<organism evidence="2 3">
    <name type="scientific">Virgisporangium ochraceum</name>
    <dbReference type="NCBI Taxonomy" id="65505"/>
    <lineage>
        <taxon>Bacteria</taxon>
        <taxon>Bacillati</taxon>
        <taxon>Actinomycetota</taxon>
        <taxon>Actinomycetes</taxon>
        <taxon>Micromonosporales</taxon>
        <taxon>Micromonosporaceae</taxon>
        <taxon>Virgisporangium</taxon>
    </lineage>
</organism>
<dbReference type="PANTHER" id="PTHR10357:SF209">
    <property type="entry name" value="PERIPLASMIC ALPHA-AMYLASE"/>
    <property type="match status" value="1"/>
</dbReference>
<reference evidence="2" key="1">
    <citation type="submission" date="2021-01" db="EMBL/GenBank/DDBJ databases">
        <title>Whole genome shotgun sequence of Virgisporangium ochraceum NBRC 16418.</title>
        <authorList>
            <person name="Komaki H."/>
            <person name="Tamura T."/>
        </authorList>
    </citation>
    <scope>NUCLEOTIDE SEQUENCE</scope>
    <source>
        <strain evidence="2">NBRC 16418</strain>
    </source>
</reference>
<dbReference type="CDD" id="cd11352">
    <property type="entry name" value="AmyAc_5"/>
    <property type="match status" value="1"/>
</dbReference>
<dbReference type="Pfam" id="PF00128">
    <property type="entry name" value="Alpha-amylase"/>
    <property type="match status" value="1"/>
</dbReference>
<evidence type="ECO:0000259" key="1">
    <source>
        <dbReference type="SMART" id="SM00642"/>
    </source>
</evidence>
<dbReference type="AlphaFoldDB" id="A0A8J3ZQ18"/>
<dbReference type="Proteomes" id="UP000635606">
    <property type="component" value="Unassembled WGS sequence"/>
</dbReference>
<comment type="caution">
    <text evidence="2">The sequence shown here is derived from an EMBL/GenBank/DDBJ whole genome shotgun (WGS) entry which is preliminary data.</text>
</comment>
<dbReference type="RefSeq" id="WP_203925475.1">
    <property type="nucleotide sequence ID" value="NZ_BOPH01000005.1"/>
</dbReference>
<proteinExistence type="predicted"/>
<accession>A0A8J3ZQ18</accession>
<dbReference type="GO" id="GO:0005975">
    <property type="term" value="P:carbohydrate metabolic process"/>
    <property type="evidence" value="ECO:0007669"/>
    <property type="project" value="InterPro"/>
</dbReference>
<dbReference type="SMART" id="SM00642">
    <property type="entry name" value="Aamy"/>
    <property type="match status" value="1"/>
</dbReference>
<dbReference type="PANTHER" id="PTHR10357">
    <property type="entry name" value="ALPHA-AMYLASE FAMILY MEMBER"/>
    <property type="match status" value="1"/>
</dbReference>